<organism evidence="4 5">
    <name type="scientific">Malassezia yamatoensis</name>
    <dbReference type="NCBI Taxonomy" id="253288"/>
    <lineage>
        <taxon>Eukaryota</taxon>
        <taxon>Fungi</taxon>
        <taxon>Dikarya</taxon>
        <taxon>Basidiomycota</taxon>
        <taxon>Ustilaginomycotina</taxon>
        <taxon>Malasseziomycetes</taxon>
        <taxon>Malasseziales</taxon>
        <taxon>Malasseziaceae</taxon>
        <taxon>Malassezia</taxon>
    </lineage>
</organism>
<evidence type="ECO:0000256" key="1">
    <source>
        <dbReference type="ARBA" id="ARBA00047591"/>
    </source>
</evidence>
<dbReference type="SUPFAM" id="SSF53474">
    <property type="entry name" value="alpha/beta-Hydrolases"/>
    <property type="match status" value="1"/>
</dbReference>
<reference evidence="4 5" key="1">
    <citation type="submission" date="2023-03" db="EMBL/GenBank/DDBJ databases">
        <title>Mating type loci evolution in Malassezia.</title>
        <authorList>
            <person name="Coelho M.A."/>
        </authorList>
    </citation>
    <scope>NUCLEOTIDE SEQUENCE [LARGE SCALE GENOMIC DNA]</scope>
    <source>
        <strain evidence="4 5">CBS 9725</strain>
    </source>
</reference>
<accession>A0AAJ6CJE7</accession>
<evidence type="ECO:0008006" key="6">
    <source>
        <dbReference type="Google" id="ProtNLM"/>
    </source>
</evidence>
<dbReference type="EMBL" id="CP119945">
    <property type="protein sequence ID" value="WFC99791.1"/>
    <property type="molecule type" value="Genomic_DNA"/>
</dbReference>
<evidence type="ECO:0000313" key="5">
    <source>
        <dbReference type="Proteomes" id="UP001219567"/>
    </source>
</evidence>
<comment type="catalytic activity">
    <reaction evidence="2">
        <text>a monoacylglycerol + H2O = glycerol + a fatty acid + H(+)</text>
        <dbReference type="Rhea" id="RHEA:15245"/>
        <dbReference type="ChEBI" id="CHEBI:15377"/>
        <dbReference type="ChEBI" id="CHEBI:15378"/>
        <dbReference type="ChEBI" id="CHEBI:17408"/>
        <dbReference type="ChEBI" id="CHEBI:17754"/>
        <dbReference type="ChEBI" id="CHEBI:28868"/>
    </reaction>
</comment>
<name>A0AAJ6CJE7_9BASI</name>
<evidence type="ECO:0000256" key="2">
    <source>
        <dbReference type="ARBA" id="ARBA00048461"/>
    </source>
</evidence>
<evidence type="ECO:0000256" key="3">
    <source>
        <dbReference type="SAM" id="MobiDB-lite"/>
    </source>
</evidence>
<dbReference type="AlphaFoldDB" id="A0AAJ6CJE7"/>
<gene>
    <name evidence="4" type="ORF">MYAM1_002536</name>
</gene>
<dbReference type="Proteomes" id="UP001219567">
    <property type="component" value="Chromosome 3"/>
</dbReference>
<feature type="region of interest" description="Disordered" evidence="3">
    <location>
        <begin position="1"/>
        <end position="22"/>
    </location>
</feature>
<proteinExistence type="predicted"/>
<comment type="catalytic activity">
    <reaction evidence="1">
        <text>a diacylglycerol + H2O = a monoacylglycerol + a fatty acid + H(+)</text>
        <dbReference type="Rhea" id="RHEA:32731"/>
        <dbReference type="ChEBI" id="CHEBI:15377"/>
        <dbReference type="ChEBI" id="CHEBI:15378"/>
        <dbReference type="ChEBI" id="CHEBI:17408"/>
        <dbReference type="ChEBI" id="CHEBI:18035"/>
        <dbReference type="ChEBI" id="CHEBI:28868"/>
    </reaction>
</comment>
<feature type="compositionally biased region" description="Basic and acidic residues" evidence="3">
    <location>
        <begin position="1"/>
        <end position="14"/>
    </location>
</feature>
<evidence type="ECO:0000313" key="4">
    <source>
        <dbReference type="EMBL" id="WFC99791.1"/>
    </source>
</evidence>
<dbReference type="Gene3D" id="3.40.50.1820">
    <property type="entry name" value="alpha/beta hydrolase"/>
    <property type="match status" value="1"/>
</dbReference>
<keyword evidence="5" id="KW-1185">Reference proteome</keyword>
<dbReference type="InterPro" id="IPR029058">
    <property type="entry name" value="AB_hydrolase_fold"/>
</dbReference>
<protein>
    <recommendedName>
        <fullName evidence="6">Phospholipase/carboxylesterase/thioesterase domain-containing protein</fullName>
    </recommendedName>
</protein>
<sequence>MNVEPLEKEPRSHPEANANGLRRKTGSTLKINYAKAPSGVDSNLLILLHGLGGRAGPFFELGCMLQQTLPQTAILSAQGPKQVPLLDEDAWMWWTSFDMLGELLTNPDPTSAIQEIHALLEYLTSSVDDGGCGWNASHVHILGRDQSKLQAYRKRRQCIWAAAFLPELLTGSADTRLLSDTDSTCGSELSSASEIQFDRASSSL</sequence>